<dbReference type="EMBL" id="CP028339">
    <property type="protein sequence ID" value="AVR89723.1"/>
    <property type="molecule type" value="Genomic_DNA"/>
</dbReference>
<evidence type="ECO:0000313" key="1">
    <source>
        <dbReference type="EMBL" id="AVR89723.1"/>
    </source>
</evidence>
<keyword evidence="2" id="KW-1185">Reference proteome</keyword>
<protein>
    <submittedName>
        <fullName evidence="1">Uncharacterized protein</fullName>
    </submittedName>
</protein>
<organism evidence="1 2">
    <name type="scientific">Thauera aromatica K172</name>
    <dbReference type="NCBI Taxonomy" id="44139"/>
    <lineage>
        <taxon>Bacteria</taxon>
        <taxon>Pseudomonadati</taxon>
        <taxon>Pseudomonadota</taxon>
        <taxon>Betaproteobacteria</taxon>
        <taxon>Rhodocyclales</taxon>
        <taxon>Zoogloeaceae</taxon>
        <taxon>Thauera</taxon>
    </lineage>
</organism>
<accession>A0A2R4BR90</accession>
<proteinExistence type="predicted"/>
<sequence length="86" mass="9197">MPGRRWNARARCAGPCLEPLAGRFDSGEHSRRRAGALYRNADRGGGEGVLMGLCIDRSRGEGSALDAIRKTTGRPRNCSQAGTTPL</sequence>
<dbReference type="AlphaFoldDB" id="A0A2R4BR90"/>
<dbReference type="KEGG" id="tak:Tharo_2841"/>
<gene>
    <name evidence="1" type="ORF">Tharo_2841</name>
</gene>
<dbReference type="Proteomes" id="UP000241885">
    <property type="component" value="Chromosome"/>
</dbReference>
<evidence type="ECO:0000313" key="2">
    <source>
        <dbReference type="Proteomes" id="UP000241885"/>
    </source>
</evidence>
<name>A0A2R4BR90_THAAR</name>
<reference evidence="1 2" key="1">
    <citation type="submission" date="2018-03" db="EMBL/GenBank/DDBJ databases">
        <title>Complete genome sequence of Thauera aromatica, a model organism for studying aromatic compound degradation under denitrifying conditions.</title>
        <authorList>
            <person name="Lo H.-Y."/>
            <person name="Goris T."/>
            <person name="Boll M."/>
            <person name="Mueller J.A."/>
        </authorList>
    </citation>
    <scope>NUCLEOTIDE SEQUENCE [LARGE SCALE GENOMIC DNA]</scope>
    <source>
        <strain evidence="1 2">K172</strain>
    </source>
</reference>